<dbReference type="InterPro" id="IPR008792">
    <property type="entry name" value="PQQD"/>
</dbReference>
<reference evidence="1 2" key="1">
    <citation type="submission" date="2021-05" db="EMBL/GenBank/DDBJ databases">
        <title>The draft genome of Geobacter chapellei DSM 13688.</title>
        <authorList>
            <person name="Xu Z."/>
            <person name="Masuda Y."/>
            <person name="Itoh H."/>
            <person name="Senoo K."/>
        </authorList>
    </citation>
    <scope>NUCLEOTIDE SEQUENCE [LARGE SCALE GENOMIC DNA]</scope>
    <source>
        <strain evidence="1 2">DSM 13688</strain>
    </source>
</reference>
<evidence type="ECO:0000313" key="2">
    <source>
        <dbReference type="Proteomes" id="UP000784128"/>
    </source>
</evidence>
<proteinExistence type="predicted"/>
<dbReference type="Gene3D" id="1.10.10.1150">
    <property type="entry name" value="Coenzyme PQQ synthesis protein D (PqqD)"/>
    <property type="match status" value="1"/>
</dbReference>
<dbReference type="InterPro" id="IPR027569">
    <property type="entry name" value="Geo_PqqD_fam"/>
</dbReference>
<comment type="caution">
    <text evidence="1">The sequence shown here is derived from an EMBL/GenBank/DDBJ whole genome shotgun (WGS) entry which is preliminary data.</text>
</comment>
<keyword evidence="2" id="KW-1185">Reference proteome</keyword>
<dbReference type="InterPro" id="IPR041881">
    <property type="entry name" value="PqqD_sf"/>
</dbReference>
<protein>
    <submittedName>
        <fullName evidence="1">GeoRSP system PqqD family peptide chaperone</fullName>
    </submittedName>
</protein>
<sequence>MDITKKIRRNPDVMWREEDEALAGVQDSLDRGEVVEDVGTAVLFSGGTMLSINYLGLEIWKLCENRSLDEVVQELLSQFEVDESVLREDVQAFLDELSQKGFILYE</sequence>
<dbReference type="Proteomes" id="UP000784128">
    <property type="component" value="Unassembled WGS sequence"/>
</dbReference>
<dbReference type="NCBIfam" id="TIGR04302">
    <property type="entry name" value="geo_PqqD_fam"/>
    <property type="match status" value="1"/>
</dbReference>
<dbReference type="EMBL" id="JAHDYS010000010">
    <property type="protein sequence ID" value="MBT1072517.1"/>
    <property type="molecule type" value="Genomic_DNA"/>
</dbReference>
<gene>
    <name evidence="1" type="ORF">KJB30_12020</name>
</gene>
<dbReference type="RefSeq" id="WP_214299586.1">
    <property type="nucleotide sequence ID" value="NZ_JAHDYS010000010.1"/>
</dbReference>
<evidence type="ECO:0000313" key="1">
    <source>
        <dbReference type="EMBL" id="MBT1072517.1"/>
    </source>
</evidence>
<accession>A0ABS5UA15</accession>
<name>A0ABS5UA15_9BACT</name>
<organism evidence="1 2">
    <name type="scientific">Pelotalea chapellei</name>
    <dbReference type="NCBI Taxonomy" id="44671"/>
    <lineage>
        <taxon>Bacteria</taxon>
        <taxon>Pseudomonadati</taxon>
        <taxon>Thermodesulfobacteriota</taxon>
        <taxon>Desulfuromonadia</taxon>
        <taxon>Geobacterales</taxon>
        <taxon>Geobacteraceae</taxon>
        <taxon>Pelotalea</taxon>
    </lineage>
</organism>
<dbReference type="Pfam" id="PF05402">
    <property type="entry name" value="PqqD"/>
    <property type="match status" value="1"/>
</dbReference>